<evidence type="ECO:0000313" key="1">
    <source>
        <dbReference type="EMBL" id="KKL63980.1"/>
    </source>
</evidence>
<sequence length="43" mass="4873">MDTVLNSKLVMKLGKKTTYKKGKLMANRKHWQLSASSIACFKS</sequence>
<gene>
    <name evidence="1" type="ORF">LCGC14_2169660</name>
</gene>
<dbReference type="EMBL" id="LAZR01027986">
    <property type="protein sequence ID" value="KKL63980.1"/>
    <property type="molecule type" value="Genomic_DNA"/>
</dbReference>
<name>A0A0F9G339_9ZZZZ</name>
<organism evidence="1">
    <name type="scientific">marine sediment metagenome</name>
    <dbReference type="NCBI Taxonomy" id="412755"/>
    <lineage>
        <taxon>unclassified sequences</taxon>
        <taxon>metagenomes</taxon>
        <taxon>ecological metagenomes</taxon>
    </lineage>
</organism>
<protein>
    <submittedName>
        <fullName evidence="1">Uncharacterized protein</fullName>
    </submittedName>
</protein>
<reference evidence="1" key="1">
    <citation type="journal article" date="2015" name="Nature">
        <title>Complex archaea that bridge the gap between prokaryotes and eukaryotes.</title>
        <authorList>
            <person name="Spang A."/>
            <person name="Saw J.H."/>
            <person name="Jorgensen S.L."/>
            <person name="Zaremba-Niedzwiedzka K."/>
            <person name="Martijn J."/>
            <person name="Lind A.E."/>
            <person name="van Eijk R."/>
            <person name="Schleper C."/>
            <person name="Guy L."/>
            <person name="Ettema T.J."/>
        </authorList>
    </citation>
    <scope>NUCLEOTIDE SEQUENCE</scope>
</reference>
<proteinExistence type="predicted"/>
<dbReference type="AlphaFoldDB" id="A0A0F9G339"/>
<comment type="caution">
    <text evidence="1">The sequence shown here is derived from an EMBL/GenBank/DDBJ whole genome shotgun (WGS) entry which is preliminary data.</text>
</comment>
<accession>A0A0F9G339</accession>
<feature type="non-terminal residue" evidence="1">
    <location>
        <position position="43"/>
    </location>
</feature>